<feature type="domain" description="BPTI/Kunitz inhibitor" evidence="2">
    <location>
        <begin position="25"/>
        <end position="80"/>
    </location>
</feature>
<dbReference type="PROSITE" id="PS50279">
    <property type="entry name" value="BPTI_KUNITZ_2"/>
    <property type="match status" value="1"/>
</dbReference>
<evidence type="ECO:0000313" key="3">
    <source>
        <dbReference type="EMBL" id="JAA71335.1"/>
    </source>
</evidence>
<evidence type="ECO:0000256" key="1">
    <source>
        <dbReference type="SAM" id="SignalP"/>
    </source>
</evidence>
<dbReference type="InterPro" id="IPR036880">
    <property type="entry name" value="Kunitz_BPTI_sf"/>
</dbReference>
<dbReference type="Gene3D" id="4.10.410.10">
    <property type="entry name" value="Pancreatic trypsin inhibitor Kunitz domain"/>
    <property type="match status" value="1"/>
</dbReference>
<name>A0A0K8RJQ7_IXORI</name>
<feature type="chain" id="PRO_5005517963" evidence="1">
    <location>
        <begin position="20"/>
        <end position="92"/>
    </location>
</feature>
<dbReference type="GO" id="GO:0004867">
    <property type="term" value="F:serine-type endopeptidase inhibitor activity"/>
    <property type="evidence" value="ECO:0007669"/>
    <property type="project" value="InterPro"/>
</dbReference>
<dbReference type="SUPFAM" id="SSF57362">
    <property type="entry name" value="BPTI-like"/>
    <property type="match status" value="1"/>
</dbReference>
<dbReference type="AlphaFoldDB" id="A0A0K8RJQ7"/>
<keyword evidence="1" id="KW-0732">Signal</keyword>
<reference evidence="3" key="1">
    <citation type="submission" date="2012-12" db="EMBL/GenBank/DDBJ databases">
        <title>Identification and characterization of a phenylalanine ammonia-lyase gene family in Isatis indigotica Fort.</title>
        <authorList>
            <person name="Liu Q."/>
            <person name="Chen J."/>
            <person name="Zhou X."/>
            <person name="Di P."/>
            <person name="Xiao Y."/>
            <person name="Xuan H."/>
            <person name="Zhang L."/>
            <person name="Chen W."/>
        </authorList>
    </citation>
    <scope>NUCLEOTIDE SEQUENCE</scope>
    <source>
        <tissue evidence="3">Salivary gland</tissue>
    </source>
</reference>
<proteinExistence type="evidence at transcript level"/>
<dbReference type="InterPro" id="IPR002223">
    <property type="entry name" value="Kunitz_BPTI"/>
</dbReference>
<dbReference type="Pfam" id="PF00014">
    <property type="entry name" value="Kunitz_BPTI"/>
    <property type="match status" value="1"/>
</dbReference>
<dbReference type="EMBL" id="GADI01002473">
    <property type="protein sequence ID" value="JAA71335.1"/>
    <property type="molecule type" value="mRNA"/>
</dbReference>
<accession>A0A0K8RJQ7</accession>
<evidence type="ECO:0000259" key="2">
    <source>
        <dbReference type="PROSITE" id="PS50279"/>
    </source>
</evidence>
<feature type="signal peptide" evidence="1">
    <location>
        <begin position="1"/>
        <end position="19"/>
    </location>
</feature>
<sequence>MKLLLIAVVISIHSTGLLTTAKPRCEPPYNGGYGSQGGANVKEGWTFNKQTNHCQNAMYKSRCSSSQNCYHTRDECEEHCDPEVLELLKQLQ</sequence>
<organism evidence="3">
    <name type="scientific">Ixodes ricinus</name>
    <name type="common">Common tick</name>
    <name type="synonym">Acarus ricinus</name>
    <dbReference type="NCBI Taxonomy" id="34613"/>
    <lineage>
        <taxon>Eukaryota</taxon>
        <taxon>Metazoa</taxon>
        <taxon>Ecdysozoa</taxon>
        <taxon>Arthropoda</taxon>
        <taxon>Chelicerata</taxon>
        <taxon>Arachnida</taxon>
        <taxon>Acari</taxon>
        <taxon>Parasitiformes</taxon>
        <taxon>Ixodida</taxon>
        <taxon>Ixodoidea</taxon>
        <taxon>Ixodidae</taxon>
        <taxon>Ixodinae</taxon>
        <taxon>Ixodes</taxon>
    </lineage>
</organism>
<protein>
    <submittedName>
        <fullName evidence="3">Putative salivary kunitz domain protein</fullName>
    </submittedName>
</protein>